<sequence>MKRSIKKRLIVIILVIAGVILGIHLHNEKKNADQEADEDWRNVHKVMITLPSDAVEIKVREGKKP</sequence>
<reference evidence="1" key="1">
    <citation type="submission" date="2015-08" db="EMBL/GenBank/DDBJ databases">
        <title>Complete DNA Sequence of Pseudomonas syringae pv. actinidiae, the Causal Agent of Kiwifruit Canker Disease.</title>
        <authorList>
            <person name="Rikkerink E.H.A."/>
            <person name="Fineran P.C."/>
        </authorList>
    </citation>
    <scope>NUCLEOTIDE SEQUENCE</scope>
    <source>
        <strain evidence="1">DSM 13666</strain>
    </source>
</reference>
<gene>
    <name evidence="1" type="ORF">AMD02_02995</name>
</gene>
<proteinExistence type="predicted"/>
<dbReference type="RefSeq" id="WP_053430421.1">
    <property type="nucleotide sequence ID" value="NZ_CP040441.1"/>
</dbReference>
<protein>
    <submittedName>
        <fullName evidence="1">Uncharacterized protein</fullName>
    </submittedName>
</protein>
<name>A0A0M0KH76_ALKHA</name>
<dbReference type="GeneID" id="87598884"/>
<evidence type="ECO:0000313" key="1">
    <source>
        <dbReference type="EMBL" id="KOO37932.1"/>
    </source>
</evidence>
<dbReference type="EMBL" id="LILD01000001">
    <property type="protein sequence ID" value="KOO37932.1"/>
    <property type="molecule type" value="Genomic_DNA"/>
</dbReference>
<organism evidence="1">
    <name type="scientific">Halalkalibacterium halodurans</name>
    <name type="common">Bacillus halodurans</name>
    <dbReference type="NCBI Taxonomy" id="86665"/>
    <lineage>
        <taxon>Bacteria</taxon>
        <taxon>Bacillati</taxon>
        <taxon>Bacillota</taxon>
        <taxon>Bacilli</taxon>
        <taxon>Bacillales</taxon>
        <taxon>Bacillaceae</taxon>
        <taxon>Halalkalibacterium (ex Joshi et al. 2022)</taxon>
    </lineage>
</organism>
<dbReference type="PATRIC" id="fig|136160.3.peg.832"/>
<comment type="caution">
    <text evidence="1">The sequence shown here is derived from an EMBL/GenBank/DDBJ whole genome shotgun (WGS) entry which is preliminary data.</text>
</comment>
<accession>A0A0M0KH76</accession>
<dbReference type="AlphaFoldDB" id="A0A0M0KH76"/>